<accession>A0A0A9HEW5</accession>
<name>A0A0A9HEW5_ARUDO</name>
<reference evidence="1" key="1">
    <citation type="submission" date="2014-09" db="EMBL/GenBank/DDBJ databases">
        <authorList>
            <person name="Magalhaes I.L.F."/>
            <person name="Oliveira U."/>
            <person name="Santos F.R."/>
            <person name="Vidigal T.H.D.A."/>
            <person name="Brescovit A.D."/>
            <person name="Santos A.J."/>
        </authorList>
    </citation>
    <scope>NUCLEOTIDE SEQUENCE</scope>
    <source>
        <tissue evidence="1">Shoot tissue taken approximately 20 cm above the soil surface</tissue>
    </source>
</reference>
<proteinExistence type="predicted"/>
<sequence>MNSPVGALICESFSICS</sequence>
<protein>
    <submittedName>
        <fullName evidence="1">Uncharacterized protein</fullName>
    </submittedName>
</protein>
<organism evidence="1">
    <name type="scientific">Arundo donax</name>
    <name type="common">Giant reed</name>
    <name type="synonym">Donax arundinaceus</name>
    <dbReference type="NCBI Taxonomy" id="35708"/>
    <lineage>
        <taxon>Eukaryota</taxon>
        <taxon>Viridiplantae</taxon>
        <taxon>Streptophyta</taxon>
        <taxon>Embryophyta</taxon>
        <taxon>Tracheophyta</taxon>
        <taxon>Spermatophyta</taxon>
        <taxon>Magnoliopsida</taxon>
        <taxon>Liliopsida</taxon>
        <taxon>Poales</taxon>
        <taxon>Poaceae</taxon>
        <taxon>PACMAD clade</taxon>
        <taxon>Arundinoideae</taxon>
        <taxon>Arundineae</taxon>
        <taxon>Arundo</taxon>
    </lineage>
</organism>
<reference evidence="1" key="2">
    <citation type="journal article" date="2015" name="Data Brief">
        <title>Shoot transcriptome of the giant reed, Arundo donax.</title>
        <authorList>
            <person name="Barrero R.A."/>
            <person name="Guerrero F.D."/>
            <person name="Moolhuijzen P."/>
            <person name="Goolsby J.A."/>
            <person name="Tidwell J."/>
            <person name="Bellgard S.E."/>
            <person name="Bellgard M.I."/>
        </authorList>
    </citation>
    <scope>NUCLEOTIDE SEQUENCE</scope>
    <source>
        <tissue evidence="1">Shoot tissue taken approximately 20 cm above the soil surface</tissue>
    </source>
</reference>
<evidence type="ECO:0000313" key="1">
    <source>
        <dbReference type="EMBL" id="JAE35695.1"/>
    </source>
</evidence>
<dbReference type="AlphaFoldDB" id="A0A0A9HEW5"/>
<dbReference type="EMBL" id="GBRH01162201">
    <property type="protein sequence ID" value="JAE35695.1"/>
    <property type="molecule type" value="Transcribed_RNA"/>
</dbReference>